<dbReference type="InterPro" id="IPR036105">
    <property type="entry name" value="DiNase_FeMo-co_biosyn_sf"/>
</dbReference>
<dbReference type="InterPro" id="IPR051840">
    <property type="entry name" value="NifX/NifY_domain"/>
</dbReference>
<feature type="compositionally biased region" description="Basic and acidic residues" evidence="1">
    <location>
        <begin position="58"/>
        <end position="67"/>
    </location>
</feature>
<dbReference type="PANTHER" id="PTHR33937">
    <property type="entry name" value="IRON-MOLYBDENUM PROTEIN-RELATED-RELATED"/>
    <property type="match status" value="1"/>
</dbReference>
<dbReference type="CDD" id="cd00562">
    <property type="entry name" value="NifX_NifB"/>
    <property type="match status" value="1"/>
</dbReference>
<dbReference type="Pfam" id="PF02579">
    <property type="entry name" value="Nitro_FeMo-Co"/>
    <property type="match status" value="1"/>
</dbReference>
<gene>
    <name evidence="3" type="ORF">ENL21_08980</name>
</gene>
<comment type="caution">
    <text evidence="3">The sequence shown here is derived from an EMBL/GenBank/DDBJ whole genome shotgun (WGS) entry which is preliminary data.</text>
</comment>
<dbReference type="Gene3D" id="3.30.420.130">
    <property type="entry name" value="Dinitrogenase iron-molybdenum cofactor biosynthesis domain"/>
    <property type="match status" value="1"/>
</dbReference>
<organism evidence="3">
    <name type="scientific">Caldithrix abyssi</name>
    <dbReference type="NCBI Taxonomy" id="187145"/>
    <lineage>
        <taxon>Bacteria</taxon>
        <taxon>Pseudomonadati</taxon>
        <taxon>Calditrichota</taxon>
        <taxon>Calditrichia</taxon>
        <taxon>Calditrichales</taxon>
        <taxon>Calditrichaceae</taxon>
        <taxon>Caldithrix</taxon>
    </lineage>
</organism>
<proteinExistence type="predicted"/>
<feature type="non-terminal residue" evidence="3">
    <location>
        <position position="107"/>
    </location>
</feature>
<evidence type="ECO:0000256" key="1">
    <source>
        <dbReference type="SAM" id="MobiDB-lite"/>
    </source>
</evidence>
<feature type="region of interest" description="Disordered" evidence="1">
    <location>
        <begin position="45"/>
        <end position="76"/>
    </location>
</feature>
<dbReference type="AlphaFoldDB" id="A0A7V5LKP1"/>
<name>A0A7V5LKP1_CALAY</name>
<evidence type="ECO:0000259" key="2">
    <source>
        <dbReference type="Pfam" id="PF02579"/>
    </source>
</evidence>
<reference evidence="3" key="1">
    <citation type="journal article" date="2020" name="mSystems">
        <title>Genome- and Community-Level Interaction Insights into Carbon Utilization and Element Cycling Functions of Hydrothermarchaeota in Hydrothermal Sediment.</title>
        <authorList>
            <person name="Zhou Z."/>
            <person name="Liu Y."/>
            <person name="Xu W."/>
            <person name="Pan J."/>
            <person name="Luo Z.H."/>
            <person name="Li M."/>
        </authorList>
    </citation>
    <scope>NUCLEOTIDE SEQUENCE [LARGE SCALE GENOMIC DNA]</scope>
    <source>
        <strain evidence="3">HyVt-76</strain>
    </source>
</reference>
<dbReference type="SUPFAM" id="SSF53146">
    <property type="entry name" value="Nitrogenase accessory factor-like"/>
    <property type="match status" value="1"/>
</dbReference>
<sequence>MKMKVAIVTNDGEYVSQHFGRSRYYKIYTIENNEIQNVEMRERGTGHFAPGAQNHTHHATDHVDPQGRHGYGPEAQSRHAMMAREIGDCDVLIAGGMGSGAYESFKA</sequence>
<dbReference type="EMBL" id="DRTD01000670">
    <property type="protein sequence ID" value="HHE55903.1"/>
    <property type="molecule type" value="Genomic_DNA"/>
</dbReference>
<dbReference type="PANTHER" id="PTHR33937:SF2">
    <property type="entry name" value="DINITROGENASE IRON-MOLYBDENUM COFACTOR BIOSYNTHESIS DOMAIN-CONTAINING PROTEIN"/>
    <property type="match status" value="1"/>
</dbReference>
<dbReference type="Proteomes" id="UP000886111">
    <property type="component" value="Unassembled WGS sequence"/>
</dbReference>
<protein>
    <submittedName>
        <fullName evidence="3">Dinitrogenase iron-molybdenum cofactor biosynthesis protein</fullName>
    </submittedName>
</protein>
<evidence type="ECO:0000313" key="3">
    <source>
        <dbReference type="EMBL" id="HHE55903.1"/>
    </source>
</evidence>
<dbReference type="InterPro" id="IPR003731">
    <property type="entry name" value="Di-Nase_FeMo-co_biosynth"/>
</dbReference>
<feature type="domain" description="Dinitrogenase iron-molybdenum cofactor biosynthesis" evidence="2">
    <location>
        <begin position="11"/>
        <end position="106"/>
    </location>
</feature>
<accession>A0A7V5LKP1</accession>